<dbReference type="PROSITE" id="PS00134">
    <property type="entry name" value="TRYPSIN_HIS"/>
    <property type="match status" value="1"/>
</dbReference>
<dbReference type="InterPro" id="IPR035976">
    <property type="entry name" value="Sushi/SCR/CCP_sf"/>
</dbReference>
<comment type="cofactor">
    <cofactor evidence="1">
        <name>Mn(2+)</name>
        <dbReference type="ChEBI" id="CHEBI:29035"/>
    </cofactor>
</comment>
<dbReference type="Gene3D" id="3.40.50.410">
    <property type="entry name" value="von Willebrand factor, type A domain"/>
    <property type="match status" value="1"/>
</dbReference>
<dbReference type="Gene3D" id="2.10.70.10">
    <property type="entry name" value="Complement Module, domain 1"/>
    <property type="match status" value="3"/>
</dbReference>
<evidence type="ECO:0000256" key="10">
    <source>
        <dbReference type="ARBA" id="ARBA00022737"/>
    </source>
</evidence>
<dbReference type="KEGG" id="gat:120821357"/>
<dbReference type="InterPro" id="IPR000436">
    <property type="entry name" value="Sushi_SCR_CCP_dom"/>
</dbReference>
<evidence type="ECO:0000256" key="17">
    <source>
        <dbReference type="PIRSR" id="PIRSR001154-1"/>
    </source>
</evidence>
<dbReference type="InterPro" id="IPR043504">
    <property type="entry name" value="Peptidase_S1_PA_chymotrypsin"/>
</dbReference>
<evidence type="ECO:0000259" key="20">
    <source>
        <dbReference type="PROSITE" id="PS50234"/>
    </source>
</evidence>
<keyword evidence="15" id="KW-0325">Glycoprotein</keyword>
<reference evidence="23 24" key="1">
    <citation type="journal article" date="2021" name="G3 (Bethesda)">
        <title>Improved contiguity of the threespine stickleback genome using long-read sequencing.</title>
        <authorList>
            <person name="Nath S."/>
            <person name="Shaw D.E."/>
            <person name="White M.A."/>
        </authorList>
    </citation>
    <scope>NUCLEOTIDE SEQUENCE [LARGE SCALE GENOMIC DNA]</scope>
    <source>
        <strain evidence="23 24">Lake Benthic</strain>
    </source>
</reference>
<evidence type="ECO:0000256" key="11">
    <source>
        <dbReference type="ARBA" id="ARBA00022801"/>
    </source>
</evidence>
<dbReference type="Proteomes" id="UP000007635">
    <property type="component" value="Chromosome VII"/>
</dbReference>
<dbReference type="GO" id="GO:0009986">
    <property type="term" value="C:cell surface"/>
    <property type="evidence" value="ECO:0007669"/>
    <property type="project" value="UniProtKB-SubCell"/>
</dbReference>
<feature type="signal peptide" evidence="19">
    <location>
        <begin position="1"/>
        <end position="32"/>
    </location>
</feature>
<dbReference type="GO" id="GO:0070062">
    <property type="term" value="C:extracellular exosome"/>
    <property type="evidence" value="ECO:0007669"/>
    <property type="project" value="TreeGrafter"/>
</dbReference>
<reference evidence="23" key="2">
    <citation type="submission" date="2025-08" db="UniProtKB">
        <authorList>
            <consortium name="Ensembl"/>
        </authorList>
    </citation>
    <scope>IDENTIFICATION</scope>
</reference>
<dbReference type="RefSeq" id="XP_040035733.1">
    <property type="nucleotide sequence ID" value="XM_040179799.1"/>
</dbReference>
<name>A0AAQ4Q8J4_GASAC</name>
<evidence type="ECO:0000256" key="13">
    <source>
        <dbReference type="ARBA" id="ARBA00022859"/>
    </source>
</evidence>
<evidence type="ECO:0000256" key="6">
    <source>
        <dbReference type="ARBA" id="ARBA00022588"/>
    </source>
</evidence>
<evidence type="ECO:0000256" key="3">
    <source>
        <dbReference type="ARBA" id="ARBA00004241"/>
    </source>
</evidence>
<comment type="cofactor">
    <cofactor evidence="2">
        <name>Mg(2+)</name>
        <dbReference type="ChEBI" id="CHEBI:18420"/>
    </cofactor>
</comment>
<dbReference type="Ensembl" id="ENSGACT00000059095.1">
    <property type="protein sequence ID" value="ENSGACP00000046997.1"/>
    <property type="gene ID" value="ENSGACG00000020636.2"/>
</dbReference>
<dbReference type="Pfam" id="PF00084">
    <property type="entry name" value="Sushi"/>
    <property type="match status" value="3"/>
</dbReference>
<dbReference type="SMART" id="SM00020">
    <property type="entry name" value="Tryp_SPc"/>
    <property type="match status" value="1"/>
</dbReference>
<evidence type="ECO:0000256" key="14">
    <source>
        <dbReference type="ARBA" id="ARBA00023157"/>
    </source>
</evidence>
<dbReference type="GO" id="GO:0006956">
    <property type="term" value="P:complement activation"/>
    <property type="evidence" value="ECO:0007669"/>
    <property type="project" value="InterPro"/>
</dbReference>
<feature type="disulfide bond" evidence="18">
    <location>
        <begin position="188"/>
        <end position="215"/>
    </location>
</feature>
<evidence type="ECO:0000259" key="21">
    <source>
        <dbReference type="PROSITE" id="PS50240"/>
    </source>
</evidence>
<feature type="disulfide bond" evidence="18">
    <location>
        <begin position="126"/>
        <end position="153"/>
    </location>
</feature>
<dbReference type="PROSITE" id="PS50923">
    <property type="entry name" value="SUSHI"/>
    <property type="match status" value="3"/>
</dbReference>
<keyword evidence="6" id="KW-0399">Innate immunity</keyword>
<dbReference type="PROSITE" id="PS50234">
    <property type="entry name" value="VWFA"/>
    <property type="match status" value="1"/>
</dbReference>
<dbReference type="GeneID" id="120821357"/>
<dbReference type="Pfam" id="PF00092">
    <property type="entry name" value="VWA"/>
    <property type="match status" value="1"/>
</dbReference>
<proteinExistence type="predicted"/>
<dbReference type="InterPro" id="IPR001314">
    <property type="entry name" value="Peptidase_S1A"/>
</dbReference>
<dbReference type="Gene3D" id="2.40.10.10">
    <property type="entry name" value="Trypsin-like serine proteases"/>
    <property type="match status" value="2"/>
</dbReference>
<sequence length="768" mass="86504">MFLRFRFNMGFSMQWSLTVLSCLLCMGGEVRCDCTEEGIQIKGGHYTFTKQLKKGSTLIYQCPDGYYPYPHLSRLCQPNGSWKPPPRRPTQKCRLVECPDPNVLQNGNILPSLERYYVHNETTCECYSGYTRKGSSNRVCLPNGKWSGSTPICSRDSAENNCADPGIPAGASRTGNIFGIGNTVTYSCIDNLLLVGSEERVCQESGQWTGIEPACYYRHTYDTSLEVSESFGSAIRDSLTVLKPSDETQLGRKIRIAKSGILNIYIGVDISESIDQEDVDKAIDAITVLISKIASFSVTPNYEIAFFSSEVFEVVKILDFLNEGGKPKNMIEELRKFKVDDKNTGTDLNLLFTTFEERMAVIKEQVGEKNFEEHRHVLIVFTDGAFNMGGSPDRTVQKIKNMVYLDPTGQKKNESRDEYLDIYIFAIGTDILDTELMSLTAGNDGRHYFRMKDITNLNETFDEIIDEEQVKDLCGLHKEYETVDKGIRKMYPWWAFITIVNGEKQRNCIGSLVTSRFVLTAAHCFRFGDEAEHVKVEIDDGGRSEKTVKLFRLHPNYNITLKKKKGVDEFYDYDVALIQLEKDVKISNIARPICIPCTSATSNALQLVGDSTCKQQEQILLKTNLERLNFLNRQENTVALKQVYAKLGENRGECIRHALDAKGITTTDVREVVTDNFICTGGQTPFRDDVACRGDSGGAVFKDYERRTIQVALVSWGNEDLCASGGSAESRANSRDFHINLFKVIPFLKSILGKVDQTEYPPLHFLPN</sequence>
<evidence type="ECO:0000256" key="18">
    <source>
        <dbReference type="PROSITE-ProRule" id="PRU00302"/>
    </source>
</evidence>
<keyword evidence="12" id="KW-0720">Serine protease</keyword>
<dbReference type="PIRSF" id="PIRSF001154">
    <property type="entry name" value="Compl_C2_B"/>
    <property type="match status" value="1"/>
</dbReference>
<evidence type="ECO:0000256" key="19">
    <source>
        <dbReference type="SAM" id="SignalP"/>
    </source>
</evidence>
<dbReference type="SUPFAM" id="SSF53300">
    <property type="entry name" value="vWA-like"/>
    <property type="match status" value="1"/>
</dbReference>
<comment type="subcellular location">
    <subcellularLocation>
        <location evidence="3">Cell surface</location>
    </subcellularLocation>
    <subcellularLocation>
        <location evidence="4">Secreted</location>
    </subcellularLocation>
</comment>
<feature type="domain" description="Sushi" evidence="22">
    <location>
        <begin position="96"/>
        <end position="155"/>
    </location>
</feature>
<feature type="domain" description="Peptidase S1" evidence="21">
    <location>
        <begin position="483"/>
        <end position="753"/>
    </location>
</feature>
<dbReference type="PROSITE" id="PS50240">
    <property type="entry name" value="TRYPSIN_DOM"/>
    <property type="match status" value="1"/>
</dbReference>
<feature type="chain" id="PRO_5042947115" description="C3/C5 convertase" evidence="19">
    <location>
        <begin position="33"/>
        <end position="768"/>
    </location>
</feature>
<keyword evidence="7 18" id="KW-0768">Sushi</keyword>
<reference evidence="23" key="3">
    <citation type="submission" date="2025-09" db="UniProtKB">
        <authorList>
            <consortium name="Ensembl"/>
        </authorList>
    </citation>
    <scope>IDENTIFICATION</scope>
</reference>
<keyword evidence="8" id="KW-0645">Protease</keyword>
<feature type="active site" description="Charge relay system" evidence="17">
    <location>
        <position position="574"/>
    </location>
</feature>
<accession>A0AAQ4Q8J4</accession>
<dbReference type="GO" id="GO:0009617">
    <property type="term" value="P:response to bacterium"/>
    <property type="evidence" value="ECO:0007669"/>
    <property type="project" value="TreeGrafter"/>
</dbReference>
<feature type="domain" description="Sushi" evidence="22">
    <location>
        <begin position="30"/>
        <end position="95"/>
    </location>
</feature>
<organism evidence="23 24">
    <name type="scientific">Gasterosteus aculeatus aculeatus</name>
    <name type="common">three-spined stickleback</name>
    <dbReference type="NCBI Taxonomy" id="481459"/>
    <lineage>
        <taxon>Eukaryota</taxon>
        <taxon>Metazoa</taxon>
        <taxon>Chordata</taxon>
        <taxon>Craniata</taxon>
        <taxon>Vertebrata</taxon>
        <taxon>Euteleostomi</taxon>
        <taxon>Actinopterygii</taxon>
        <taxon>Neopterygii</taxon>
        <taxon>Teleostei</taxon>
        <taxon>Neoteleostei</taxon>
        <taxon>Acanthomorphata</taxon>
        <taxon>Eupercaria</taxon>
        <taxon>Perciformes</taxon>
        <taxon>Cottioidei</taxon>
        <taxon>Gasterosteales</taxon>
        <taxon>Gasterosteidae</taxon>
        <taxon>Gasterosteus</taxon>
    </lineage>
</organism>
<dbReference type="PROSITE" id="PS51257">
    <property type="entry name" value="PROKAR_LIPOPROTEIN"/>
    <property type="match status" value="1"/>
</dbReference>
<evidence type="ECO:0000256" key="1">
    <source>
        <dbReference type="ARBA" id="ARBA00001936"/>
    </source>
</evidence>
<keyword evidence="10" id="KW-0677">Repeat</keyword>
<evidence type="ECO:0000256" key="5">
    <source>
        <dbReference type="ARBA" id="ARBA00022525"/>
    </source>
</evidence>
<dbReference type="InterPro" id="IPR002035">
    <property type="entry name" value="VWF_A"/>
</dbReference>
<dbReference type="CDD" id="cd00190">
    <property type="entry name" value="Tryp_SPc"/>
    <property type="match status" value="1"/>
</dbReference>
<evidence type="ECO:0000256" key="2">
    <source>
        <dbReference type="ARBA" id="ARBA00001946"/>
    </source>
</evidence>
<dbReference type="GO" id="GO:0045087">
    <property type="term" value="P:innate immune response"/>
    <property type="evidence" value="ECO:0007669"/>
    <property type="project" value="UniProtKB-KW"/>
</dbReference>
<evidence type="ECO:0000313" key="23">
    <source>
        <dbReference type="Ensembl" id="ENSGACP00000046997.1"/>
    </source>
</evidence>
<dbReference type="InterPro" id="IPR009003">
    <property type="entry name" value="Peptidase_S1_PA"/>
</dbReference>
<dbReference type="Pfam" id="PF00089">
    <property type="entry name" value="Trypsin"/>
    <property type="match status" value="1"/>
</dbReference>
<feature type="domain" description="VWFA" evidence="20">
    <location>
        <begin position="263"/>
        <end position="464"/>
    </location>
</feature>
<keyword evidence="13" id="KW-0391">Immunity</keyword>
<dbReference type="SUPFAM" id="SSF57535">
    <property type="entry name" value="Complement control module/SCR domain"/>
    <property type="match status" value="3"/>
</dbReference>
<dbReference type="SMART" id="SM00327">
    <property type="entry name" value="VWA"/>
    <property type="match status" value="1"/>
</dbReference>
<evidence type="ECO:0000256" key="15">
    <source>
        <dbReference type="ARBA" id="ARBA00023180"/>
    </source>
</evidence>
<dbReference type="PANTHER" id="PTHR46393:SF6">
    <property type="entry name" value="COMPLEMENT C2-RELATED"/>
    <property type="match status" value="1"/>
</dbReference>
<evidence type="ECO:0000256" key="9">
    <source>
        <dbReference type="ARBA" id="ARBA00022729"/>
    </source>
</evidence>
<dbReference type="SMART" id="SM00032">
    <property type="entry name" value="CCP"/>
    <property type="match status" value="3"/>
</dbReference>
<evidence type="ECO:0000256" key="12">
    <source>
        <dbReference type="ARBA" id="ARBA00022825"/>
    </source>
</evidence>
<keyword evidence="11" id="KW-0378">Hydrolase</keyword>
<evidence type="ECO:0000256" key="16">
    <source>
        <dbReference type="ARBA" id="ARBA00029636"/>
    </source>
</evidence>
<dbReference type="GO" id="GO:0006508">
    <property type="term" value="P:proteolysis"/>
    <property type="evidence" value="ECO:0007669"/>
    <property type="project" value="UniProtKB-KW"/>
</dbReference>
<evidence type="ECO:0000256" key="7">
    <source>
        <dbReference type="ARBA" id="ARBA00022659"/>
    </source>
</evidence>
<evidence type="ECO:0000313" key="24">
    <source>
        <dbReference type="Proteomes" id="UP000007635"/>
    </source>
</evidence>
<dbReference type="PANTHER" id="PTHR46393">
    <property type="entry name" value="SUSHI DOMAIN-CONTAINING PROTEIN"/>
    <property type="match status" value="1"/>
</dbReference>
<keyword evidence="9 19" id="KW-0732">Signal</keyword>
<evidence type="ECO:0000259" key="22">
    <source>
        <dbReference type="PROSITE" id="PS50923"/>
    </source>
</evidence>
<feature type="active site" description="Charge relay system" evidence="17">
    <location>
        <position position="523"/>
    </location>
</feature>
<dbReference type="InterPro" id="IPR001254">
    <property type="entry name" value="Trypsin_dom"/>
</dbReference>
<keyword evidence="5" id="KW-0964">Secreted</keyword>
<feature type="domain" description="Sushi" evidence="22">
    <location>
        <begin position="160"/>
        <end position="217"/>
    </location>
</feature>
<dbReference type="InterPro" id="IPR018114">
    <property type="entry name" value="TRYPSIN_HIS"/>
</dbReference>
<dbReference type="AlphaFoldDB" id="A0AAQ4Q8J4"/>
<dbReference type="SUPFAM" id="SSF50494">
    <property type="entry name" value="Trypsin-like serine proteases"/>
    <property type="match status" value="1"/>
</dbReference>
<evidence type="ECO:0000256" key="4">
    <source>
        <dbReference type="ARBA" id="ARBA00004613"/>
    </source>
</evidence>
<dbReference type="InterPro" id="IPR011360">
    <property type="entry name" value="Compl_C2_B"/>
</dbReference>
<comment type="caution">
    <text evidence="18">Lacks conserved residue(s) required for the propagation of feature annotation.</text>
</comment>
<feature type="active site" description="Charge relay system" evidence="17">
    <location>
        <position position="696"/>
    </location>
</feature>
<dbReference type="CDD" id="cd00033">
    <property type="entry name" value="CCP"/>
    <property type="match status" value="3"/>
</dbReference>
<evidence type="ECO:0000256" key="8">
    <source>
        <dbReference type="ARBA" id="ARBA00022670"/>
    </source>
</evidence>
<dbReference type="InterPro" id="IPR036465">
    <property type="entry name" value="vWFA_dom_sf"/>
</dbReference>
<dbReference type="PRINTS" id="PR00722">
    <property type="entry name" value="CHYMOTRYPSIN"/>
</dbReference>
<keyword evidence="14 18" id="KW-1015">Disulfide bond</keyword>
<dbReference type="GO" id="GO:0004252">
    <property type="term" value="F:serine-type endopeptidase activity"/>
    <property type="evidence" value="ECO:0007669"/>
    <property type="project" value="InterPro"/>
</dbReference>
<protein>
    <recommendedName>
        <fullName evidence="16">C3/C5 convertase</fullName>
    </recommendedName>
</protein>
<keyword evidence="24" id="KW-1185">Reference proteome</keyword>
<dbReference type="GeneTree" id="ENSGT00940000158605"/>